<name>A0A370DBD1_9GAMM</name>
<dbReference type="InterPro" id="IPR013766">
    <property type="entry name" value="Thioredoxin_domain"/>
</dbReference>
<dbReference type="PANTHER" id="PTHR42852">
    <property type="entry name" value="THIOL:DISULFIDE INTERCHANGE PROTEIN DSBE"/>
    <property type="match status" value="1"/>
</dbReference>
<evidence type="ECO:0000313" key="4">
    <source>
        <dbReference type="Proteomes" id="UP000254266"/>
    </source>
</evidence>
<dbReference type="GO" id="GO:0016209">
    <property type="term" value="F:antioxidant activity"/>
    <property type="evidence" value="ECO:0007669"/>
    <property type="project" value="InterPro"/>
</dbReference>
<dbReference type="EMBL" id="QFXC01000013">
    <property type="protein sequence ID" value="RDH81597.1"/>
    <property type="molecule type" value="Genomic_DNA"/>
</dbReference>
<evidence type="ECO:0000313" key="3">
    <source>
        <dbReference type="EMBL" id="RDH81597.1"/>
    </source>
</evidence>
<keyword evidence="4" id="KW-1185">Reference proteome</keyword>
<comment type="caution">
    <text evidence="3">The sequence shown here is derived from an EMBL/GenBank/DDBJ whole genome shotgun (WGS) entry which is preliminary data.</text>
</comment>
<dbReference type="Proteomes" id="UP000254266">
    <property type="component" value="Unassembled WGS sequence"/>
</dbReference>
<sequence length="178" mass="19651">MKLPDFIKNTLIITLLTFSTSLSAVELPNSELLGSDGKKHHLKDYLGKGKWTTIIVWGPKCPACTEEMPEIQSLYDDKDKTGINVLGLAVDFPSFSYAKLKQVQQFEEDYFITFPNLLISSALYYELGLGPLKGTPTVILVSPEGSVSAVQLGGVPRDIIEKFITKQNAKALNLSQKQ</sequence>
<dbReference type="SUPFAM" id="SSF52833">
    <property type="entry name" value="Thioredoxin-like"/>
    <property type="match status" value="1"/>
</dbReference>
<dbReference type="AlphaFoldDB" id="A0A370DBD1"/>
<feature type="domain" description="Thioredoxin" evidence="2">
    <location>
        <begin position="21"/>
        <end position="169"/>
    </location>
</feature>
<accession>A0A370DBD1</accession>
<reference evidence="3 4" key="1">
    <citation type="journal article" date="2018" name="ISME J.">
        <title>Endosymbiont genomes yield clues of tubeworm success.</title>
        <authorList>
            <person name="Li Y."/>
            <person name="Liles M.R."/>
            <person name="Halanych K.M."/>
        </authorList>
    </citation>
    <scope>NUCLEOTIDE SEQUENCE [LARGE SCALE GENOMIC DNA]</scope>
    <source>
        <strain evidence="3">A1464</strain>
    </source>
</reference>
<keyword evidence="1" id="KW-0732">Signal</keyword>
<dbReference type="InterPro" id="IPR000866">
    <property type="entry name" value="AhpC/TSA"/>
</dbReference>
<evidence type="ECO:0000259" key="2">
    <source>
        <dbReference type="PROSITE" id="PS51352"/>
    </source>
</evidence>
<dbReference type="GO" id="GO:0016491">
    <property type="term" value="F:oxidoreductase activity"/>
    <property type="evidence" value="ECO:0007669"/>
    <property type="project" value="InterPro"/>
</dbReference>
<proteinExistence type="predicted"/>
<protein>
    <recommendedName>
        <fullName evidence="2">Thioredoxin domain-containing protein</fullName>
    </recommendedName>
</protein>
<feature type="chain" id="PRO_5016752599" description="Thioredoxin domain-containing protein" evidence="1">
    <location>
        <begin position="25"/>
        <end position="178"/>
    </location>
</feature>
<dbReference type="InterPro" id="IPR036249">
    <property type="entry name" value="Thioredoxin-like_sf"/>
</dbReference>
<dbReference type="PROSITE" id="PS51352">
    <property type="entry name" value="THIOREDOXIN_2"/>
    <property type="match status" value="1"/>
</dbReference>
<evidence type="ECO:0000256" key="1">
    <source>
        <dbReference type="SAM" id="SignalP"/>
    </source>
</evidence>
<dbReference type="Pfam" id="PF00578">
    <property type="entry name" value="AhpC-TSA"/>
    <property type="match status" value="1"/>
</dbReference>
<dbReference type="Gene3D" id="3.40.30.10">
    <property type="entry name" value="Glutaredoxin"/>
    <property type="match status" value="1"/>
</dbReference>
<gene>
    <name evidence="3" type="ORF">DIZ80_16120</name>
</gene>
<dbReference type="PANTHER" id="PTHR42852:SF13">
    <property type="entry name" value="PROTEIN DIPZ"/>
    <property type="match status" value="1"/>
</dbReference>
<feature type="signal peptide" evidence="1">
    <location>
        <begin position="1"/>
        <end position="24"/>
    </location>
</feature>
<dbReference type="InterPro" id="IPR050553">
    <property type="entry name" value="Thioredoxin_ResA/DsbE_sf"/>
</dbReference>
<dbReference type="CDD" id="cd02966">
    <property type="entry name" value="TlpA_like_family"/>
    <property type="match status" value="1"/>
</dbReference>
<organism evidence="3 4">
    <name type="scientific">endosymbiont of Galathealinum brachiosum</name>
    <dbReference type="NCBI Taxonomy" id="2200906"/>
    <lineage>
        <taxon>Bacteria</taxon>
        <taxon>Pseudomonadati</taxon>
        <taxon>Pseudomonadota</taxon>
        <taxon>Gammaproteobacteria</taxon>
        <taxon>sulfur-oxidizing symbionts</taxon>
    </lineage>
</organism>